<accession>A0A853BN09</accession>
<gene>
    <name evidence="2" type="ORF">HNR12_002870</name>
</gene>
<comment type="caution">
    <text evidence="2">The sequence shown here is derived from an EMBL/GenBank/DDBJ whole genome shotgun (WGS) entry which is preliminary data.</text>
</comment>
<evidence type="ECO:0008006" key="4">
    <source>
        <dbReference type="Google" id="ProtNLM"/>
    </source>
</evidence>
<sequence length="239" mass="25932">MSGLNGGGDGSGDGGQAPDRVDGADREDRVEREGRAERVHHRVGERAGPHAGGGAEGLGGPAGGRPPGVPALGVDVGGVIIRRSDGDQDTSFFGEHPMRTPAVEGAFEALAELAAGPFDGRVYVISKAKPDTAHRTIEWLHHHDFERRTGITRERMHFVLNRGDKAPVCERLGITHFVDDRIDVLRHLTMVPHRYLFTGGLGDEPRPTVIPPWAEHTDDWKALAESIRRSVAEEYRPTA</sequence>
<dbReference type="Proteomes" id="UP000575985">
    <property type="component" value="Unassembled WGS sequence"/>
</dbReference>
<evidence type="ECO:0000256" key="1">
    <source>
        <dbReference type="SAM" id="MobiDB-lite"/>
    </source>
</evidence>
<dbReference type="RefSeq" id="WP_179767931.1">
    <property type="nucleotide sequence ID" value="NZ_JACCFO010000001.1"/>
</dbReference>
<evidence type="ECO:0000313" key="3">
    <source>
        <dbReference type="Proteomes" id="UP000575985"/>
    </source>
</evidence>
<feature type="compositionally biased region" description="Gly residues" evidence="1">
    <location>
        <begin position="1"/>
        <end position="15"/>
    </location>
</feature>
<protein>
    <recommendedName>
        <fullName evidence="4">Nucleotidase</fullName>
    </recommendedName>
</protein>
<feature type="region of interest" description="Disordered" evidence="1">
    <location>
        <begin position="1"/>
        <end position="71"/>
    </location>
</feature>
<feature type="compositionally biased region" description="Basic and acidic residues" evidence="1">
    <location>
        <begin position="19"/>
        <end position="48"/>
    </location>
</feature>
<name>A0A853BN09_9ACTN</name>
<proteinExistence type="predicted"/>
<reference evidence="2 3" key="1">
    <citation type="submission" date="2020-07" db="EMBL/GenBank/DDBJ databases">
        <title>Sequencing the genomes of 1000 actinobacteria strains.</title>
        <authorList>
            <person name="Klenk H.-P."/>
        </authorList>
    </citation>
    <scope>NUCLEOTIDE SEQUENCE [LARGE SCALE GENOMIC DNA]</scope>
    <source>
        <strain evidence="2 3">DSM 45927</strain>
    </source>
</reference>
<dbReference type="EMBL" id="JACCFO010000001">
    <property type="protein sequence ID" value="NYI96593.1"/>
    <property type="molecule type" value="Genomic_DNA"/>
</dbReference>
<organism evidence="2 3">
    <name type="scientific">Streptomonospora nanhaiensis</name>
    <dbReference type="NCBI Taxonomy" id="1323731"/>
    <lineage>
        <taxon>Bacteria</taxon>
        <taxon>Bacillati</taxon>
        <taxon>Actinomycetota</taxon>
        <taxon>Actinomycetes</taxon>
        <taxon>Streptosporangiales</taxon>
        <taxon>Nocardiopsidaceae</taxon>
        <taxon>Streptomonospora</taxon>
    </lineage>
</organism>
<evidence type="ECO:0000313" key="2">
    <source>
        <dbReference type="EMBL" id="NYI96593.1"/>
    </source>
</evidence>
<feature type="compositionally biased region" description="Gly residues" evidence="1">
    <location>
        <begin position="50"/>
        <end position="66"/>
    </location>
</feature>
<keyword evidence="3" id="KW-1185">Reference proteome</keyword>
<dbReference type="AlphaFoldDB" id="A0A853BN09"/>